<dbReference type="KEGG" id="ddd:Dda3937_04386"/>
<proteinExistence type="predicted"/>
<gene>
    <name evidence="2" type="ordered locus">Dda3937_04386</name>
</gene>
<name>E0SC92_DICD3</name>
<keyword evidence="1" id="KW-1133">Transmembrane helix</keyword>
<protein>
    <submittedName>
        <fullName evidence="2">Uncharacterized protein</fullName>
    </submittedName>
</protein>
<feature type="transmembrane region" description="Helical" evidence="1">
    <location>
        <begin position="51"/>
        <end position="69"/>
    </location>
</feature>
<feature type="transmembrane region" description="Helical" evidence="1">
    <location>
        <begin position="9"/>
        <end position="31"/>
    </location>
</feature>
<evidence type="ECO:0000313" key="3">
    <source>
        <dbReference type="Proteomes" id="UP000006859"/>
    </source>
</evidence>
<reference evidence="2 3" key="1">
    <citation type="journal article" date="2011" name="J. Bacteriol.">
        <title>Genome sequence of the plant-pathogenic bacterium Dickeya dadantii 3937.</title>
        <authorList>
            <person name="Glasner J.D."/>
            <person name="Yang C.H."/>
            <person name="Reverchon S."/>
            <person name="Hugouvieux-Cotte-Pattat N."/>
            <person name="Condemine G."/>
            <person name="Bohin J.P."/>
            <person name="Van Gijsegem F."/>
            <person name="Yang S."/>
            <person name="Franza T."/>
            <person name="Expert D."/>
            <person name="Plunkett G. III"/>
            <person name="San Francisco M.J."/>
            <person name="Charkowski A.O."/>
            <person name="Py B."/>
            <person name="Bell K."/>
            <person name="Rauscher L."/>
            <person name="Rodriguez-Palenzuela P."/>
            <person name="Toussaint A."/>
            <person name="Holeva M.C."/>
            <person name="He S.Y."/>
            <person name="Douet V."/>
            <person name="Boccara M."/>
            <person name="Blanco C."/>
            <person name="Toth I."/>
            <person name="Anderson B.D."/>
            <person name="Biehl B.S."/>
            <person name="Mau B."/>
            <person name="Flynn S.M."/>
            <person name="Barras F."/>
            <person name="Lindeberg M."/>
            <person name="Birch P.R."/>
            <person name="Tsuyumu S."/>
            <person name="Shi X."/>
            <person name="Hibbing M."/>
            <person name="Yap M.N."/>
            <person name="Carpentier M."/>
            <person name="Dassa E."/>
            <person name="Umehara M."/>
            <person name="Kim J.F."/>
            <person name="Rusch M."/>
            <person name="Soni P."/>
            <person name="Mayhew G.F."/>
            <person name="Fouts D.E."/>
            <person name="Gill S.R."/>
            <person name="Blattner F.R."/>
            <person name="Keen N.T."/>
            <person name="Perna N.T."/>
        </authorList>
    </citation>
    <scope>NUCLEOTIDE SEQUENCE [LARGE SCALE GENOMIC DNA]</scope>
    <source>
        <strain evidence="2 3">3937</strain>
    </source>
</reference>
<dbReference type="EMBL" id="CP002038">
    <property type="protein sequence ID" value="ADM99689.1"/>
    <property type="molecule type" value="Genomic_DNA"/>
</dbReference>
<evidence type="ECO:0000313" key="2">
    <source>
        <dbReference type="EMBL" id="ADM99689.1"/>
    </source>
</evidence>
<organism evidence="2 3">
    <name type="scientific">Dickeya dadantii (strain 3937)</name>
    <name type="common">Erwinia chrysanthemi (strain 3937)</name>
    <dbReference type="NCBI Taxonomy" id="198628"/>
    <lineage>
        <taxon>Bacteria</taxon>
        <taxon>Pseudomonadati</taxon>
        <taxon>Pseudomonadota</taxon>
        <taxon>Gammaproteobacteria</taxon>
        <taxon>Enterobacterales</taxon>
        <taxon>Pectobacteriaceae</taxon>
        <taxon>Dickeya</taxon>
    </lineage>
</organism>
<keyword evidence="3" id="KW-1185">Reference proteome</keyword>
<keyword evidence="1" id="KW-0472">Membrane</keyword>
<sequence>MRCSTRKPVVLLLELFKVYTHSAFILAALRFPFITPPGRTLFKHNDMKLPSARQLPCATVFSGGCTFIFQRTFIFRPRHFSTTFIFRH</sequence>
<dbReference type="HOGENOM" id="CLU_2464129_0_0_6"/>
<evidence type="ECO:0000256" key="1">
    <source>
        <dbReference type="SAM" id="Phobius"/>
    </source>
</evidence>
<dbReference type="AlphaFoldDB" id="E0SC92"/>
<accession>E0SC92</accession>
<keyword evidence="1" id="KW-0812">Transmembrane</keyword>
<dbReference type="Proteomes" id="UP000006859">
    <property type="component" value="Chromosome"/>
</dbReference>
<dbReference type="STRING" id="198628.Dda3937_04386"/>